<dbReference type="InterPro" id="IPR003647">
    <property type="entry name" value="Intron_nuc_1_rpt"/>
</dbReference>
<dbReference type="InterPro" id="IPR006350">
    <property type="entry name" value="Intron_endoG1"/>
</dbReference>
<dbReference type="SUPFAM" id="SSF82771">
    <property type="entry name" value="GIY-YIG endonuclease"/>
    <property type="match status" value="1"/>
</dbReference>
<dbReference type="InterPro" id="IPR000305">
    <property type="entry name" value="GIY-YIG_endonuc"/>
</dbReference>
<dbReference type="InterPro" id="IPR036388">
    <property type="entry name" value="WH-like_DNA-bd_sf"/>
</dbReference>
<evidence type="ECO:0000313" key="5">
    <source>
        <dbReference type="Proteomes" id="UP000828042"/>
    </source>
</evidence>
<dbReference type="RefSeq" id="YP_010510198.1">
    <property type="nucleotide sequence ID" value="NC_067216.1"/>
</dbReference>
<keyword evidence="5" id="KW-1185">Reference proteome</keyword>
<dbReference type="Gene3D" id="3.40.1440.10">
    <property type="entry name" value="GIY-YIG endonuclease"/>
    <property type="match status" value="1"/>
</dbReference>
<evidence type="ECO:0000256" key="1">
    <source>
        <dbReference type="ARBA" id="ARBA00001946"/>
    </source>
</evidence>
<dbReference type="EMBL" id="MZ130498">
    <property type="protein sequence ID" value="QWM91258.1"/>
    <property type="molecule type" value="Genomic_DNA"/>
</dbReference>
<dbReference type="Pfam" id="PF07453">
    <property type="entry name" value="NUMOD1"/>
    <property type="match status" value="1"/>
</dbReference>
<name>A0AAE7V568_9CAUD</name>
<dbReference type="SMART" id="SM00497">
    <property type="entry name" value="IENR1"/>
    <property type="match status" value="1"/>
</dbReference>
<accession>A0AAE7V568</accession>
<organism evidence="4 5">
    <name type="scientific">uncultured phage cr16_1</name>
    <dbReference type="NCBI Taxonomy" id="2986414"/>
    <lineage>
        <taxon>Viruses</taxon>
        <taxon>Duplodnaviria</taxon>
        <taxon>Heunggongvirae</taxon>
        <taxon>Uroviricota</taxon>
        <taxon>Caudoviricetes</taxon>
        <taxon>Crassvirales</taxon>
        <taxon>Suoliviridae</taxon>
        <taxon>Loutivirinae</taxon>
        <taxon>Buchavirus</taxon>
        <taxon>Buchavirus hiberniae</taxon>
    </lineage>
</organism>
<dbReference type="PROSITE" id="PS50164">
    <property type="entry name" value="GIY_YIG"/>
    <property type="match status" value="1"/>
</dbReference>
<dbReference type="GeneID" id="75687710"/>
<evidence type="ECO:0000313" key="4">
    <source>
        <dbReference type="EMBL" id="QWM91258.1"/>
    </source>
</evidence>
<dbReference type="InterPro" id="IPR035901">
    <property type="entry name" value="GIY-YIG_endonuc_sf"/>
</dbReference>
<protein>
    <submittedName>
        <fullName evidence="4">Intron endonuclease GIY-YIG domain of bacteriophage T4 endonuclease</fullName>
    </submittedName>
</protein>
<dbReference type="SMART" id="SM00465">
    <property type="entry name" value="GIYc"/>
    <property type="match status" value="1"/>
</dbReference>
<evidence type="ECO:0000256" key="2">
    <source>
        <dbReference type="ARBA" id="ARBA00022842"/>
    </source>
</evidence>
<keyword evidence="4" id="KW-0378">Hydrolase</keyword>
<dbReference type="KEGG" id="vg:75687710"/>
<dbReference type="CDD" id="cd10443">
    <property type="entry name" value="GIY-YIG_HE_Tlr8p_PBC-V_like"/>
    <property type="match status" value="1"/>
</dbReference>
<dbReference type="GO" id="GO:0004519">
    <property type="term" value="F:endonuclease activity"/>
    <property type="evidence" value="ECO:0007669"/>
    <property type="project" value="UniProtKB-KW"/>
</dbReference>
<sequence length="205" mass="23623">MTRIYKITDTTNNKIYIGQTSRDINRRFSDHKSRAIKSERPNDINCLLYQAMREHGTANFSIELLEEVEGTRYVGDKREAYWIAELDSINPEKGYNKDKGGHIISEACRIARIKQLTGSKLEGKQLEIVRENGKRMSKMVCQYDVNTGELITEYPSIIGASRETGCDRRTIQRQLKGKANIGTPHSISNLKYIWKYKEQLTEQSN</sequence>
<evidence type="ECO:0000259" key="3">
    <source>
        <dbReference type="PROSITE" id="PS50164"/>
    </source>
</evidence>
<proteinExistence type="predicted"/>
<dbReference type="NCBIfam" id="TIGR01453">
    <property type="entry name" value="grpIintron_endo"/>
    <property type="match status" value="1"/>
</dbReference>
<dbReference type="Gene3D" id="1.10.10.10">
    <property type="entry name" value="Winged helix-like DNA-binding domain superfamily/Winged helix DNA-binding domain"/>
    <property type="match status" value="1"/>
</dbReference>
<gene>
    <name evidence="4" type="primary">gp_77081</name>
</gene>
<dbReference type="Proteomes" id="UP000828042">
    <property type="component" value="Segment"/>
</dbReference>
<dbReference type="Pfam" id="PF01541">
    <property type="entry name" value="GIY-YIG"/>
    <property type="match status" value="1"/>
</dbReference>
<keyword evidence="2" id="KW-0460">Magnesium</keyword>
<keyword evidence="4" id="KW-0540">Nuclease</keyword>
<dbReference type="InterPro" id="IPR010896">
    <property type="entry name" value="NUMOD1"/>
</dbReference>
<reference evidence="4 5" key="1">
    <citation type="submission" date="2021-04" db="EMBL/GenBank/DDBJ databases">
        <authorList>
            <person name="Shkoporov A.N."/>
            <person name="Stockdale S.R."/>
            <person name="Guerin E."/>
            <person name="Ross R.P."/>
            <person name="Hill C."/>
        </authorList>
    </citation>
    <scope>NUCLEOTIDE SEQUENCE [LARGE SCALE GENOMIC DNA]</scope>
    <source>
        <strain evidence="5">cr16_1</strain>
    </source>
</reference>
<keyword evidence="4" id="KW-0255">Endonuclease</keyword>
<feature type="domain" description="GIY-YIG" evidence="3">
    <location>
        <begin position="1"/>
        <end position="95"/>
    </location>
</feature>
<comment type="cofactor">
    <cofactor evidence="1">
        <name>Mg(2+)</name>
        <dbReference type="ChEBI" id="CHEBI:18420"/>
    </cofactor>
</comment>